<gene>
    <name evidence="2" type="ORF">H1W37_08535</name>
</gene>
<dbReference type="PANTHER" id="PTHR43252:SF2">
    <property type="entry name" value="TRANSCRIPTION REGULATOR, PADR-LIKE FAMILY"/>
    <property type="match status" value="1"/>
</dbReference>
<organism evidence="2 3">
    <name type="scientific">Stappia taiwanensis</name>
    <dbReference type="NCBI Taxonomy" id="992267"/>
    <lineage>
        <taxon>Bacteria</taxon>
        <taxon>Pseudomonadati</taxon>
        <taxon>Pseudomonadota</taxon>
        <taxon>Alphaproteobacteria</taxon>
        <taxon>Hyphomicrobiales</taxon>
        <taxon>Stappiaceae</taxon>
        <taxon>Stappia</taxon>
    </lineage>
</organism>
<dbReference type="Pfam" id="PF03551">
    <property type="entry name" value="PadR"/>
    <property type="match status" value="1"/>
</dbReference>
<dbReference type="PANTHER" id="PTHR43252">
    <property type="entry name" value="TRANSCRIPTIONAL REGULATOR YQJI"/>
    <property type="match status" value="1"/>
</dbReference>
<dbReference type="InterPro" id="IPR036390">
    <property type="entry name" value="WH_DNA-bd_sf"/>
</dbReference>
<dbReference type="Proteomes" id="UP000559404">
    <property type="component" value="Unassembled WGS sequence"/>
</dbReference>
<sequence length="183" mass="20286">MSVRTLCLAILNFEDATGYEIRKQSTEGKYRYFFDASYGSIYPTLARLEAEGLVTVREEAQSGKPSRKVYSITPAGRAAFIAALGEPVARDTFRSPFLLVAMCADQVGVDVIRNAIDARLGYLREELDLMESMQGDCPNEATRFTLDYGRTCVAHDIAFLESNRARLEEIAASPTRDLPQAAE</sequence>
<feature type="domain" description="Transcription regulator PadR N-terminal" evidence="1">
    <location>
        <begin position="8"/>
        <end position="80"/>
    </location>
</feature>
<dbReference type="Gene3D" id="1.10.10.10">
    <property type="entry name" value="Winged helix-like DNA-binding domain superfamily/Winged helix DNA-binding domain"/>
    <property type="match status" value="1"/>
</dbReference>
<dbReference type="InterPro" id="IPR005149">
    <property type="entry name" value="Tscrpt_reg_PadR_N"/>
</dbReference>
<accession>A0A838XXR8</accession>
<reference evidence="2 3" key="1">
    <citation type="submission" date="2020-07" db="EMBL/GenBank/DDBJ databases">
        <authorList>
            <person name="Li M."/>
        </authorList>
    </citation>
    <scope>NUCLEOTIDE SEQUENCE [LARGE SCALE GENOMIC DNA]</scope>
    <source>
        <strain evidence="2 3">DSM 23284</strain>
    </source>
</reference>
<dbReference type="RefSeq" id="WP_181759889.1">
    <property type="nucleotide sequence ID" value="NZ_BMCR01000005.1"/>
</dbReference>
<proteinExistence type="predicted"/>
<dbReference type="AlphaFoldDB" id="A0A838XXR8"/>
<dbReference type="EMBL" id="JACEON010000006">
    <property type="protein sequence ID" value="MBA4611693.1"/>
    <property type="molecule type" value="Genomic_DNA"/>
</dbReference>
<comment type="caution">
    <text evidence="2">The sequence shown here is derived from an EMBL/GenBank/DDBJ whole genome shotgun (WGS) entry which is preliminary data.</text>
</comment>
<dbReference type="SUPFAM" id="SSF46785">
    <property type="entry name" value="Winged helix' DNA-binding domain"/>
    <property type="match status" value="1"/>
</dbReference>
<evidence type="ECO:0000313" key="2">
    <source>
        <dbReference type="EMBL" id="MBA4611693.1"/>
    </source>
</evidence>
<keyword evidence="3" id="KW-1185">Reference proteome</keyword>
<name>A0A838XXR8_9HYPH</name>
<reference evidence="2 3" key="2">
    <citation type="submission" date="2020-08" db="EMBL/GenBank/DDBJ databases">
        <title>Stappia taiwanensis sp. nov., isolated from a coastal thermal spring.</title>
        <authorList>
            <person name="Kampfer P."/>
        </authorList>
    </citation>
    <scope>NUCLEOTIDE SEQUENCE [LARGE SCALE GENOMIC DNA]</scope>
    <source>
        <strain evidence="2 3">DSM 23284</strain>
    </source>
</reference>
<evidence type="ECO:0000259" key="1">
    <source>
        <dbReference type="Pfam" id="PF03551"/>
    </source>
</evidence>
<dbReference type="InterPro" id="IPR036388">
    <property type="entry name" value="WH-like_DNA-bd_sf"/>
</dbReference>
<protein>
    <submittedName>
        <fullName evidence="2">PadR family transcriptional regulator</fullName>
    </submittedName>
</protein>
<evidence type="ECO:0000313" key="3">
    <source>
        <dbReference type="Proteomes" id="UP000559404"/>
    </source>
</evidence>